<reference evidence="1" key="2">
    <citation type="journal article" date="2015" name="Fish Shellfish Immunol.">
        <title>Early steps in the European eel (Anguilla anguilla)-Vibrio vulnificus interaction in the gills: Role of the RtxA13 toxin.</title>
        <authorList>
            <person name="Callol A."/>
            <person name="Pajuelo D."/>
            <person name="Ebbesson L."/>
            <person name="Teles M."/>
            <person name="MacKenzie S."/>
            <person name="Amaro C."/>
        </authorList>
    </citation>
    <scope>NUCLEOTIDE SEQUENCE</scope>
</reference>
<protein>
    <submittedName>
        <fullName evidence="1">Uncharacterized protein</fullName>
    </submittedName>
</protein>
<evidence type="ECO:0000313" key="1">
    <source>
        <dbReference type="EMBL" id="JAH00029.1"/>
    </source>
</evidence>
<dbReference type="AlphaFoldDB" id="A0A0E9P6C1"/>
<organism evidence="1">
    <name type="scientific">Anguilla anguilla</name>
    <name type="common">European freshwater eel</name>
    <name type="synonym">Muraena anguilla</name>
    <dbReference type="NCBI Taxonomy" id="7936"/>
    <lineage>
        <taxon>Eukaryota</taxon>
        <taxon>Metazoa</taxon>
        <taxon>Chordata</taxon>
        <taxon>Craniata</taxon>
        <taxon>Vertebrata</taxon>
        <taxon>Euteleostomi</taxon>
        <taxon>Actinopterygii</taxon>
        <taxon>Neopterygii</taxon>
        <taxon>Teleostei</taxon>
        <taxon>Anguilliformes</taxon>
        <taxon>Anguillidae</taxon>
        <taxon>Anguilla</taxon>
    </lineage>
</organism>
<reference evidence="1" key="1">
    <citation type="submission" date="2014-11" db="EMBL/GenBank/DDBJ databases">
        <authorList>
            <person name="Amaro Gonzalez C."/>
        </authorList>
    </citation>
    <scope>NUCLEOTIDE SEQUENCE</scope>
</reference>
<dbReference type="EMBL" id="GBXM01108548">
    <property type="protein sequence ID" value="JAH00029.1"/>
    <property type="molecule type" value="Transcribed_RNA"/>
</dbReference>
<sequence>MVKHLEHIQAATNGSLRKLLECRTHVAMGSSFRVW</sequence>
<name>A0A0E9P6C1_ANGAN</name>
<proteinExistence type="predicted"/>
<accession>A0A0E9P6C1</accession>